<feature type="chain" id="PRO_5017813164" description="DUF4116 domain-containing protein" evidence="1">
    <location>
        <begin position="20"/>
        <end position="719"/>
    </location>
</feature>
<feature type="signal peptide" evidence="1">
    <location>
        <begin position="1"/>
        <end position="19"/>
    </location>
</feature>
<dbReference type="RefSeq" id="WP_116845660.1">
    <property type="nucleotide sequence ID" value="NZ_QTJU01000001.1"/>
</dbReference>
<accession>A0A3E1NPP0</accession>
<gene>
    <name evidence="2" type="ORF">DXN05_02720</name>
</gene>
<name>A0A3E1NPP0_9BACT</name>
<evidence type="ECO:0000313" key="2">
    <source>
        <dbReference type="EMBL" id="RFM29905.1"/>
    </source>
</evidence>
<dbReference type="Proteomes" id="UP000261284">
    <property type="component" value="Unassembled WGS sequence"/>
</dbReference>
<dbReference type="OrthoDB" id="620210at2"/>
<evidence type="ECO:0000313" key="3">
    <source>
        <dbReference type="Proteomes" id="UP000261284"/>
    </source>
</evidence>
<dbReference type="EMBL" id="QTJU01000001">
    <property type="protein sequence ID" value="RFM29905.1"/>
    <property type="molecule type" value="Genomic_DNA"/>
</dbReference>
<reference evidence="2 3" key="1">
    <citation type="submission" date="2018-08" db="EMBL/GenBank/DDBJ databases">
        <title>Chitinophagaceae sp. K23C18032701, a novel bacterium isolated from forest soil.</title>
        <authorList>
            <person name="Wang C."/>
        </authorList>
    </citation>
    <scope>NUCLEOTIDE SEQUENCE [LARGE SCALE GENOMIC DNA]</scope>
    <source>
        <strain evidence="2 3">K23C18032701</strain>
    </source>
</reference>
<sequence length="719" mass="81071">MKKLYFLLAVLSVSAAAFAQQAVQMPEIPLMRKKFHDDIDRGQQRIVQLQSGTDNTHSSDEVTGGVDSFQNAVELDSTLDTNNKIKYLRGLNDVLNGFAGAMQTHSVKIGDFPAMLQAYKDAMQLEREGQAITPVVKQNSLETGGILLRSFPFLNNAGQKDSKDQLILKECQLHPERILPILNRNPDFPYTDTLIAVAARRNQEELYNYAAAPNKLGNRICASENPLAKIIGKMARTKAGRQYFPFLDNLYRNKISFEAIDSVMEDSVRYYKLLVKTEIEYATRMRQRDTPLVKHTLTEKLRQKGVEVFINEINGLHEAPDGVRFRKIEPLTPEELYYLAVLGEEEIYTSSYTHGVYPFIFQKMKPARGDSLLMRVQFDHFKKWIKMAANYNTLDNFLKTMEKSNAELLMKAFVRGLDKTNSLEDAVDVANSYASIEDKELQQLVLNEVQYNLQEAKRTGNKRGTNIYGMLNTLFLSMDPANNIDVAATLGIPPVYFMPNKALRDTSGRIVVQQFFYGDKDGNTVFNAFVNSMSNGNWKMTSNPEWVAFSSTRGVPVTIYANRPLDEKQGLDAKAQSTLSNYLQEHNLLPTVVIHRGHSYYLNSTIDQLASSAKVILLGSCGGYQSLSRVLGICPYSQIISSKQTGSGLINQPMISVLLENMREGKDLNWPALWGNFSKIFKGNEMFSDYVPPHKNLGAVFIMAYKKLEEREDDAAGTE</sequence>
<organism evidence="2 3">
    <name type="scientific">Deminuibacter soli</name>
    <dbReference type="NCBI Taxonomy" id="2291815"/>
    <lineage>
        <taxon>Bacteria</taxon>
        <taxon>Pseudomonadati</taxon>
        <taxon>Bacteroidota</taxon>
        <taxon>Chitinophagia</taxon>
        <taxon>Chitinophagales</taxon>
        <taxon>Chitinophagaceae</taxon>
        <taxon>Deminuibacter</taxon>
    </lineage>
</organism>
<dbReference type="AlphaFoldDB" id="A0A3E1NPP0"/>
<evidence type="ECO:0008006" key="4">
    <source>
        <dbReference type="Google" id="ProtNLM"/>
    </source>
</evidence>
<evidence type="ECO:0000256" key="1">
    <source>
        <dbReference type="SAM" id="SignalP"/>
    </source>
</evidence>
<protein>
    <recommendedName>
        <fullName evidence="4">DUF4116 domain-containing protein</fullName>
    </recommendedName>
</protein>
<comment type="caution">
    <text evidence="2">The sequence shown here is derived from an EMBL/GenBank/DDBJ whole genome shotgun (WGS) entry which is preliminary data.</text>
</comment>
<keyword evidence="3" id="KW-1185">Reference proteome</keyword>
<keyword evidence="1" id="KW-0732">Signal</keyword>
<proteinExistence type="predicted"/>